<feature type="non-terminal residue" evidence="1">
    <location>
        <position position="88"/>
    </location>
</feature>
<evidence type="ECO:0000313" key="1">
    <source>
        <dbReference type="EMBL" id="CAG8776069.1"/>
    </source>
</evidence>
<evidence type="ECO:0000313" key="2">
    <source>
        <dbReference type="Proteomes" id="UP000789901"/>
    </source>
</evidence>
<proteinExistence type="predicted"/>
<gene>
    <name evidence="1" type="ORF">GMARGA_LOCUS19081</name>
</gene>
<accession>A0ABN7VIR1</accession>
<dbReference type="Proteomes" id="UP000789901">
    <property type="component" value="Unassembled WGS sequence"/>
</dbReference>
<reference evidence="1 2" key="1">
    <citation type="submission" date="2021-06" db="EMBL/GenBank/DDBJ databases">
        <authorList>
            <person name="Kallberg Y."/>
            <person name="Tangrot J."/>
            <person name="Rosling A."/>
        </authorList>
    </citation>
    <scope>NUCLEOTIDE SEQUENCE [LARGE SCALE GENOMIC DNA]</scope>
    <source>
        <strain evidence="1 2">120-4 pot B 10/14</strain>
    </source>
</reference>
<sequence>MTYKSRKVVFKKASAGTSNANKHNTNKTLKRNFRSCTYDSCKGLSFDLMQLDMSDSEPNNEPDNKIDQGICLNFLLTKNPKDKATQNA</sequence>
<name>A0ABN7VIR1_GIGMA</name>
<organism evidence="1 2">
    <name type="scientific">Gigaspora margarita</name>
    <dbReference type="NCBI Taxonomy" id="4874"/>
    <lineage>
        <taxon>Eukaryota</taxon>
        <taxon>Fungi</taxon>
        <taxon>Fungi incertae sedis</taxon>
        <taxon>Mucoromycota</taxon>
        <taxon>Glomeromycotina</taxon>
        <taxon>Glomeromycetes</taxon>
        <taxon>Diversisporales</taxon>
        <taxon>Gigasporaceae</taxon>
        <taxon>Gigaspora</taxon>
    </lineage>
</organism>
<comment type="caution">
    <text evidence="1">The sequence shown here is derived from an EMBL/GenBank/DDBJ whole genome shotgun (WGS) entry which is preliminary data.</text>
</comment>
<protein>
    <submittedName>
        <fullName evidence="1">32322_t:CDS:1</fullName>
    </submittedName>
</protein>
<dbReference type="EMBL" id="CAJVQB010015695">
    <property type="protein sequence ID" value="CAG8776069.1"/>
    <property type="molecule type" value="Genomic_DNA"/>
</dbReference>
<keyword evidence="2" id="KW-1185">Reference proteome</keyword>